<dbReference type="VEuPathDB" id="TriTrypDB:Lsey_0161_0100"/>
<keyword evidence="2" id="KW-1185">Reference proteome</keyword>
<sequence length="484" mass="54664">MPAEKVQDEKWRRAGANSSISANEARENQCRKQLSFKHTLKIVLRNSLYAAIGRILVGIVKGLVKRGLSGAFLARVPSEFLSLDPLKWAAVFGGFSSFRFCLQTLQRLLNPFGVSEKLAALLAGCICATPVYVMNKETRMELCLYLFVRSAHTFCLRYVLPHMPKLMREFRHYDVLLMCMSSAQIAYGCLFNPDTLPKSYQGFLVRASTYQEKLIRGHSGYARERLIPDLVDYCWSKNLPIIKDFDQKGAATLCKLTHGDHSCNTWALVFIVRNMLTMGIPLYGPLRLVAMLGFQRKRLLTHPISTIARNVRSMLISALFLATYVAVILRSACFSVQHRAGVKAVTALCSLAGLATLLEPKSRRMDLALYCAMYALRSFLLTQNLRGRLPYPRHWFVCSVYVLSVGFIFYEYEEEPKLLDRRVRSALRLLLGEQSPFPSKKEAAAAVTSDAEMLTESVNTVNRDKERHVQISNTVSFSSTRTVL</sequence>
<dbReference type="PANTHER" id="PTHR12459">
    <property type="entry name" value="TRANSMEMBRANE PROTEIN 135-RELATED"/>
    <property type="match status" value="1"/>
</dbReference>
<dbReference type="PANTHER" id="PTHR12459:SF15">
    <property type="entry name" value="TRANSMEMBRANE PROTEIN 135"/>
    <property type="match status" value="1"/>
</dbReference>
<dbReference type="EMBL" id="LJSK01000161">
    <property type="protein sequence ID" value="KPI85861.1"/>
    <property type="molecule type" value="Genomic_DNA"/>
</dbReference>
<accession>A0A0N1HXD2</accession>
<evidence type="ECO:0008006" key="3">
    <source>
        <dbReference type="Google" id="ProtNLM"/>
    </source>
</evidence>
<name>A0A0N1HXD2_LEPSE</name>
<organism evidence="1 2">
    <name type="scientific">Leptomonas seymouri</name>
    <dbReference type="NCBI Taxonomy" id="5684"/>
    <lineage>
        <taxon>Eukaryota</taxon>
        <taxon>Discoba</taxon>
        <taxon>Euglenozoa</taxon>
        <taxon>Kinetoplastea</taxon>
        <taxon>Metakinetoplastina</taxon>
        <taxon>Trypanosomatida</taxon>
        <taxon>Trypanosomatidae</taxon>
        <taxon>Leishmaniinae</taxon>
        <taxon>Leptomonas</taxon>
    </lineage>
</organism>
<dbReference type="AlphaFoldDB" id="A0A0N1HXD2"/>
<dbReference type="OrthoDB" id="291792at2759"/>
<dbReference type="Proteomes" id="UP000038009">
    <property type="component" value="Unassembled WGS sequence"/>
</dbReference>
<comment type="caution">
    <text evidence="1">The sequence shown here is derived from an EMBL/GenBank/DDBJ whole genome shotgun (WGS) entry which is preliminary data.</text>
</comment>
<evidence type="ECO:0000313" key="2">
    <source>
        <dbReference type="Proteomes" id="UP000038009"/>
    </source>
</evidence>
<protein>
    <recommendedName>
        <fullName evidence="3">Transmembrane protein 135 N-terminal domain-containing protein</fullName>
    </recommendedName>
</protein>
<dbReference type="OMA" id="RMDLALY"/>
<dbReference type="InterPro" id="IPR026749">
    <property type="entry name" value="Tmem135"/>
</dbReference>
<gene>
    <name evidence="1" type="ORF">ABL78_5081</name>
</gene>
<reference evidence="1 2" key="1">
    <citation type="journal article" date="2015" name="PLoS Pathog.">
        <title>Leptomonas seymouri: Adaptations to the Dixenous Life Cycle Analyzed by Genome Sequencing, Transcriptome Profiling and Co-infection with Leishmania donovani.</title>
        <authorList>
            <person name="Kraeva N."/>
            <person name="Butenko A."/>
            <person name="Hlavacova J."/>
            <person name="Kostygov A."/>
            <person name="Myskova J."/>
            <person name="Grybchuk D."/>
            <person name="Lestinova T."/>
            <person name="Votypka J."/>
            <person name="Volf P."/>
            <person name="Opperdoes F."/>
            <person name="Flegontov P."/>
            <person name="Lukes J."/>
            <person name="Yurchenko V."/>
        </authorList>
    </citation>
    <scope>NUCLEOTIDE SEQUENCE [LARGE SCALE GENOMIC DNA]</scope>
    <source>
        <strain evidence="1 2">ATCC 30220</strain>
    </source>
</reference>
<evidence type="ECO:0000313" key="1">
    <source>
        <dbReference type="EMBL" id="KPI85861.1"/>
    </source>
</evidence>
<proteinExistence type="predicted"/>